<dbReference type="PANTHER" id="PTHR10796:SF92">
    <property type="entry name" value="PATCHED-RELATED, ISOFORM A"/>
    <property type="match status" value="1"/>
</dbReference>
<proteinExistence type="predicted"/>
<dbReference type="EMBL" id="JADAQX010000008">
    <property type="protein sequence ID" value="KAF8823000.1"/>
    <property type="molecule type" value="Genomic_DNA"/>
</dbReference>
<sequence length="282" mass="32258">MRSSSLQKADLTTQGPQINEIHQTSAHEEGILCQFDTEILSACQDLLIENSVKSPVIVHSELANLAKINEDFSNSFANEEEHNQTDQQKQETKNLTILSFNESDQIYFHADDEHSNNSRTVTVVNKETLQTKSKKKFKYEEPEGTTGKKFRIFVTRYYGRFLSNPYVKIVVLLVFAAHFCFAGVGFLSLKAGLSLQDVTPPISYLRDFYRSSKTYFSAYGDRVTVFFPNVEMWENKAMQQQLMIVSDEIVSLDKSIVSNGMYAFLKENMDTLQDENVTEFNE</sequence>
<keyword evidence="1" id="KW-1133">Transmembrane helix</keyword>
<feature type="transmembrane region" description="Helical" evidence="1">
    <location>
        <begin position="166"/>
        <end position="189"/>
    </location>
</feature>
<gene>
    <name evidence="2" type="ORF">IE077_001475</name>
</gene>
<name>A0ABQ7JGZ4_9APIC</name>
<keyword evidence="1" id="KW-0812">Transmembrane</keyword>
<evidence type="ECO:0000313" key="2">
    <source>
        <dbReference type="EMBL" id="KAF8823000.1"/>
    </source>
</evidence>
<keyword evidence="3" id="KW-1185">Reference proteome</keyword>
<dbReference type="InterPro" id="IPR051697">
    <property type="entry name" value="Patched_domain-protein"/>
</dbReference>
<evidence type="ECO:0000313" key="3">
    <source>
        <dbReference type="Proteomes" id="UP000823046"/>
    </source>
</evidence>
<keyword evidence="1" id="KW-0472">Membrane</keyword>
<comment type="caution">
    <text evidence="2">The sequence shown here is derived from an EMBL/GenBank/DDBJ whole genome shotgun (WGS) entry which is preliminary data.</text>
</comment>
<feature type="non-terminal residue" evidence="2">
    <location>
        <position position="282"/>
    </location>
</feature>
<protein>
    <submittedName>
        <fullName evidence="2">Uncharacterized protein</fullName>
    </submittedName>
</protein>
<accession>A0ABQ7JGZ4</accession>
<dbReference type="Proteomes" id="UP000823046">
    <property type="component" value="Unassembled WGS sequence"/>
</dbReference>
<dbReference type="PANTHER" id="PTHR10796">
    <property type="entry name" value="PATCHED-RELATED"/>
    <property type="match status" value="1"/>
</dbReference>
<organism evidence="2 3">
    <name type="scientific">Cardiosporidium cionae</name>
    <dbReference type="NCBI Taxonomy" id="476202"/>
    <lineage>
        <taxon>Eukaryota</taxon>
        <taxon>Sar</taxon>
        <taxon>Alveolata</taxon>
        <taxon>Apicomplexa</taxon>
        <taxon>Aconoidasida</taxon>
        <taxon>Nephromycida</taxon>
        <taxon>Cardiosporidium</taxon>
    </lineage>
</organism>
<evidence type="ECO:0000256" key="1">
    <source>
        <dbReference type="SAM" id="Phobius"/>
    </source>
</evidence>
<reference evidence="2 3" key="1">
    <citation type="journal article" date="2020" name="bioRxiv">
        <title>Metabolic contributions of an alphaproteobacterial endosymbiont in the apicomplexan Cardiosporidium cionae.</title>
        <authorList>
            <person name="Hunter E.S."/>
            <person name="Paight C.J."/>
            <person name="Lane C.E."/>
        </authorList>
    </citation>
    <scope>NUCLEOTIDE SEQUENCE [LARGE SCALE GENOMIC DNA]</scope>
    <source>
        <strain evidence="2">ESH_2018</strain>
    </source>
</reference>